<dbReference type="OrthoDB" id="5396976at2"/>
<proteinExistence type="predicted"/>
<evidence type="ECO:0000313" key="3">
    <source>
        <dbReference type="EMBL" id="ABQ24743.1"/>
    </source>
</evidence>
<feature type="region of interest" description="Disordered" evidence="1">
    <location>
        <begin position="275"/>
        <end position="341"/>
    </location>
</feature>
<dbReference type="EMBL" id="CP000698">
    <property type="protein sequence ID" value="ABQ24743.1"/>
    <property type="molecule type" value="Genomic_DNA"/>
</dbReference>
<dbReference type="AlphaFoldDB" id="A5GCF7"/>
<keyword evidence="4" id="KW-1185">Reference proteome</keyword>
<accession>A5GCF7</accession>
<protein>
    <recommendedName>
        <fullName evidence="5">DUF3300 domain-containing protein</fullName>
    </recommendedName>
</protein>
<reference evidence="3 4" key="1">
    <citation type="submission" date="2007-05" db="EMBL/GenBank/DDBJ databases">
        <title>Complete sequence of Geobacter uraniireducens Rf4.</title>
        <authorList>
            <consortium name="US DOE Joint Genome Institute"/>
            <person name="Copeland A."/>
            <person name="Lucas S."/>
            <person name="Lapidus A."/>
            <person name="Barry K."/>
            <person name="Detter J.C."/>
            <person name="Glavina del Rio T."/>
            <person name="Hammon N."/>
            <person name="Israni S."/>
            <person name="Dalin E."/>
            <person name="Tice H."/>
            <person name="Pitluck S."/>
            <person name="Chertkov O."/>
            <person name="Brettin T."/>
            <person name="Bruce D."/>
            <person name="Han C."/>
            <person name="Schmutz J."/>
            <person name="Larimer F."/>
            <person name="Land M."/>
            <person name="Hauser L."/>
            <person name="Kyrpides N."/>
            <person name="Mikhailova N."/>
            <person name="Shelobolina E."/>
            <person name="Aklujkar M."/>
            <person name="Lovley D."/>
            <person name="Richardson P."/>
        </authorList>
    </citation>
    <scope>NUCLEOTIDE SEQUENCE [LARGE SCALE GENOMIC DNA]</scope>
    <source>
        <strain evidence="3 4">Rf4</strain>
    </source>
</reference>
<dbReference type="RefSeq" id="WP_011937468.1">
    <property type="nucleotide sequence ID" value="NC_009483.1"/>
</dbReference>
<evidence type="ECO:0000256" key="2">
    <source>
        <dbReference type="SAM" id="SignalP"/>
    </source>
</evidence>
<feature type="signal peptide" evidence="2">
    <location>
        <begin position="1"/>
        <end position="29"/>
    </location>
</feature>
<evidence type="ECO:0000256" key="1">
    <source>
        <dbReference type="SAM" id="MobiDB-lite"/>
    </source>
</evidence>
<dbReference type="STRING" id="351605.Gura_0529"/>
<feature type="chain" id="PRO_5002683489" description="DUF3300 domain-containing protein" evidence="2">
    <location>
        <begin position="30"/>
        <end position="341"/>
    </location>
</feature>
<evidence type="ECO:0008006" key="5">
    <source>
        <dbReference type="Google" id="ProtNLM"/>
    </source>
</evidence>
<name>A5GCF7_GEOUR</name>
<dbReference type="Proteomes" id="UP000006695">
    <property type="component" value="Chromosome"/>
</dbReference>
<gene>
    <name evidence="3" type="ordered locus">Gura_0529</name>
</gene>
<dbReference type="HOGENOM" id="CLU_813201_0_0_7"/>
<dbReference type="KEGG" id="gur:Gura_0529"/>
<sequence>MKRVIFGEARVFVVSLLLLLMPAMVFAQAGQIKPGAPPIEQPLVSEGDFAVRLGSALAVTTTDDEVEAESRLGELGIAPRNGWIADYPVTPDIIVELQNSLVEAVASGKLLLSKDEAHKKLSDVVAEFGLALKPYTAGAIYEPTPASCENYPNPAVVEKSYTSEGAPVVTYYCPPPDYYSLYAWVPYPFWWSDLWFPGFFILHDFHRVVHVHRKVSVITNHFNDVRTHRVFRVDPVERSRGKTFAGIGVTRPKDYIQTGVPRGERTIFNAPRALKMPAGGAATPPVRGGERVSPVLRGGEKIAPAPRGGERITPPSGGVRISPPSGGVRTSPPSGGGRERR</sequence>
<keyword evidence="2" id="KW-0732">Signal</keyword>
<evidence type="ECO:0000313" key="4">
    <source>
        <dbReference type="Proteomes" id="UP000006695"/>
    </source>
</evidence>
<organism evidence="3 4">
    <name type="scientific">Geotalea uraniireducens (strain Rf4)</name>
    <name type="common">Geobacter uraniireducens</name>
    <dbReference type="NCBI Taxonomy" id="351605"/>
    <lineage>
        <taxon>Bacteria</taxon>
        <taxon>Pseudomonadati</taxon>
        <taxon>Thermodesulfobacteriota</taxon>
        <taxon>Desulfuromonadia</taxon>
        <taxon>Geobacterales</taxon>
        <taxon>Geobacteraceae</taxon>
        <taxon>Geotalea</taxon>
    </lineage>
</organism>